<proteinExistence type="predicted"/>
<feature type="compositionally biased region" description="Basic and acidic residues" evidence="1">
    <location>
        <begin position="79"/>
        <end position="95"/>
    </location>
</feature>
<feature type="region of interest" description="Disordered" evidence="1">
    <location>
        <begin position="1"/>
        <end position="113"/>
    </location>
</feature>
<evidence type="ECO:0000313" key="3">
    <source>
        <dbReference type="Proteomes" id="UP000309174"/>
    </source>
</evidence>
<dbReference type="EMBL" id="VCKW01000529">
    <property type="protein sequence ID" value="TMQ81179.1"/>
    <property type="molecule type" value="Genomic_DNA"/>
</dbReference>
<dbReference type="Pfam" id="PF13650">
    <property type="entry name" value="Asp_protease_2"/>
    <property type="match status" value="1"/>
</dbReference>
<dbReference type="InterPro" id="IPR021109">
    <property type="entry name" value="Peptidase_aspartic_dom_sf"/>
</dbReference>
<dbReference type="SUPFAM" id="SSF50630">
    <property type="entry name" value="Acid proteases"/>
    <property type="match status" value="1"/>
</dbReference>
<evidence type="ECO:0000256" key="1">
    <source>
        <dbReference type="SAM" id="MobiDB-lite"/>
    </source>
</evidence>
<keyword evidence="3" id="KW-1185">Reference proteome</keyword>
<accession>A0A5C4IZ77</accession>
<feature type="non-terminal residue" evidence="2">
    <location>
        <position position="523"/>
    </location>
</feature>
<evidence type="ECO:0008006" key="4">
    <source>
        <dbReference type="Google" id="ProtNLM"/>
    </source>
</evidence>
<evidence type="ECO:0000313" key="2">
    <source>
        <dbReference type="EMBL" id="TMQ81179.1"/>
    </source>
</evidence>
<dbReference type="Proteomes" id="UP000309174">
    <property type="component" value="Unassembled WGS sequence"/>
</dbReference>
<comment type="caution">
    <text evidence="2">The sequence shown here is derived from an EMBL/GenBank/DDBJ whole genome shotgun (WGS) entry which is preliminary data.</text>
</comment>
<protein>
    <recommendedName>
        <fullName evidence="4">Tetratricopeptide repeat protein</fullName>
    </recommendedName>
</protein>
<sequence length="523" mass="57342">MGDGTRGRRGGGRALGGGGLPARTPRQRAAPGLAGRPSPRPANPQGATGSARRDLDRAPVPPPQRPARRGPARTAGTRRVCDRPSRRRAFDDDRRRGHRPRLRRGVPGGRRMTRSAGRLLDGAARRAWQAWSNGDVEACERLAETLSGPSRDHLLFLCCYVRQSYEKALAHYDALASDDRTPGTLDEPVIAAWLHLGRPDQAIEHVRRRRTGRSRISRSRISRSRAVEQALRVLDLRLTRPLGVRLDGTTALAFVDHELAPYLPAVAATIDGVDVRAHLDTGGAFVVMGPQRAAELGVVTFPGGSSHHGLQRTQVRHGTITELRLGAASLTNVPVEVLSTLVGAQDLVIIGTNILEQFLSTVDHPRSRLILSPRYRPDAAADHARLLADAPATTEIDFYLWSDHFMFTRGGFGARDDLNFFIDSGLVYVVQDDDASAPQQACLLAGSRHYRTWGVPRALADRPHFDSPEPVSLGPLAQRHRLVATTRSRTTPWRSFGGVRIDGLLSHAFLKAYAWTLDFDRGQ</sequence>
<organism evidence="2 3">
    <name type="scientific">Actinomadura soli</name>
    <dbReference type="NCBI Taxonomy" id="2508997"/>
    <lineage>
        <taxon>Bacteria</taxon>
        <taxon>Bacillati</taxon>
        <taxon>Actinomycetota</taxon>
        <taxon>Actinomycetes</taxon>
        <taxon>Streptosporangiales</taxon>
        <taxon>Thermomonosporaceae</taxon>
        <taxon>Actinomadura</taxon>
    </lineage>
</organism>
<dbReference type="AlphaFoldDB" id="A0A5C4IZ77"/>
<reference evidence="2 3" key="1">
    <citation type="submission" date="2019-05" db="EMBL/GenBank/DDBJ databases">
        <title>Draft genome sequence of Actinomadura sp. 14C53.</title>
        <authorList>
            <person name="Saricaoglu S."/>
            <person name="Isik K."/>
        </authorList>
    </citation>
    <scope>NUCLEOTIDE SEQUENCE [LARGE SCALE GENOMIC DNA]</scope>
    <source>
        <strain evidence="2 3">14C53</strain>
    </source>
</reference>
<name>A0A5C4IZ77_9ACTN</name>
<dbReference type="Gene3D" id="2.40.70.10">
    <property type="entry name" value="Acid Proteases"/>
    <property type="match status" value="1"/>
</dbReference>
<gene>
    <name evidence="2" type="ORF">ETD83_41555</name>
</gene>